<reference evidence="7 8" key="1">
    <citation type="submission" date="2015-06" db="EMBL/GenBank/DDBJ databases">
        <title>Talaromyces atroroseus IBT 11181 draft genome.</title>
        <authorList>
            <person name="Rasmussen K.B."/>
            <person name="Rasmussen S."/>
            <person name="Petersen B."/>
            <person name="Sicheritz-Ponten T."/>
            <person name="Mortensen U.H."/>
            <person name="Thrane U."/>
        </authorList>
    </citation>
    <scope>NUCLEOTIDE SEQUENCE [LARGE SCALE GENOMIC DNA]</scope>
    <source>
        <strain evidence="7 8">IBT 11181</strain>
    </source>
</reference>
<evidence type="ECO:0000256" key="1">
    <source>
        <dbReference type="ARBA" id="ARBA00023015"/>
    </source>
</evidence>
<accession>A0A225AAA4</accession>
<dbReference type="GO" id="GO:0008270">
    <property type="term" value="F:zinc ion binding"/>
    <property type="evidence" value="ECO:0007669"/>
    <property type="project" value="InterPro"/>
</dbReference>
<dbReference type="Proteomes" id="UP000214365">
    <property type="component" value="Unassembled WGS sequence"/>
</dbReference>
<evidence type="ECO:0000256" key="4">
    <source>
        <dbReference type="ARBA" id="ARBA00023242"/>
    </source>
</evidence>
<feature type="region of interest" description="Disordered" evidence="5">
    <location>
        <begin position="51"/>
        <end position="76"/>
    </location>
</feature>
<dbReference type="EMBL" id="LFMY01000011">
    <property type="protein sequence ID" value="OKL57772.1"/>
    <property type="molecule type" value="Genomic_DNA"/>
</dbReference>
<organism evidence="7 8">
    <name type="scientific">Talaromyces atroroseus</name>
    <dbReference type="NCBI Taxonomy" id="1441469"/>
    <lineage>
        <taxon>Eukaryota</taxon>
        <taxon>Fungi</taxon>
        <taxon>Dikarya</taxon>
        <taxon>Ascomycota</taxon>
        <taxon>Pezizomycotina</taxon>
        <taxon>Eurotiomycetes</taxon>
        <taxon>Eurotiomycetidae</taxon>
        <taxon>Eurotiales</taxon>
        <taxon>Trichocomaceae</taxon>
        <taxon>Talaromyces</taxon>
        <taxon>Talaromyces sect. Trachyspermi</taxon>
    </lineage>
</organism>
<dbReference type="GeneID" id="31006831"/>
<dbReference type="SUPFAM" id="SSF57701">
    <property type="entry name" value="Zn2/Cys6 DNA-binding domain"/>
    <property type="match status" value="1"/>
</dbReference>
<keyword evidence="1" id="KW-0805">Transcription regulation</keyword>
<dbReference type="GO" id="GO:0003677">
    <property type="term" value="F:DNA binding"/>
    <property type="evidence" value="ECO:0007669"/>
    <property type="project" value="UniProtKB-KW"/>
</dbReference>
<dbReference type="PROSITE" id="PS50048">
    <property type="entry name" value="ZN2_CY6_FUNGAL_2"/>
    <property type="match status" value="1"/>
</dbReference>
<keyword evidence="8" id="KW-1185">Reference proteome</keyword>
<keyword evidence="3" id="KW-0804">Transcription</keyword>
<dbReference type="SMART" id="SM00066">
    <property type="entry name" value="GAL4"/>
    <property type="match status" value="1"/>
</dbReference>
<dbReference type="RefSeq" id="XP_020117893.1">
    <property type="nucleotide sequence ID" value="XM_020261975.1"/>
</dbReference>
<evidence type="ECO:0000256" key="3">
    <source>
        <dbReference type="ARBA" id="ARBA00023163"/>
    </source>
</evidence>
<gene>
    <name evidence="7" type="ORF">UA08_07075</name>
</gene>
<dbReference type="InterPro" id="IPR053157">
    <property type="entry name" value="Sterol_Uptake_Regulator"/>
</dbReference>
<name>A0A225AAA4_TALAT</name>
<dbReference type="GO" id="GO:0001228">
    <property type="term" value="F:DNA-binding transcription activator activity, RNA polymerase II-specific"/>
    <property type="evidence" value="ECO:0007669"/>
    <property type="project" value="TreeGrafter"/>
</dbReference>
<dbReference type="PANTHER" id="PTHR47784:SF5">
    <property type="entry name" value="STEROL UPTAKE CONTROL PROTEIN 2"/>
    <property type="match status" value="1"/>
</dbReference>
<evidence type="ECO:0000256" key="5">
    <source>
        <dbReference type="SAM" id="MobiDB-lite"/>
    </source>
</evidence>
<dbReference type="PANTHER" id="PTHR47784">
    <property type="entry name" value="STEROL UPTAKE CONTROL PROTEIN 2"/>
    <property type="match status" value="1"/>
</dbReference>
<keyword evidence="2" id="KW-0238">DNA-binding</keyword>
<dbReference type="InterPro" id="IPR001138">
    <property type="entry name" value="Zn2Cys6_DnaBD"/>
</dbReference>
<comment type="caution">
    <text evidence="7">The sequence shown here is derived from an EMBL/GenBank/DDBJ whole genome shotgun (WGS) entry which is preliminary data.</text>
</comment>
<dbReference type="InterPro" id="IPR036864">
    <property type="entry name" value="Zn2-C6_fun-type_DNA-bd_sf"/>
</dbReference>
<dbReference type="Gene3D" id="4.10.240.10">
    <property type="entry name" value="Zn(2)-C6 fungal-type DNA-binding domain"/>
    <property type="match status" value="1"/>
</dbReference>
<feature type="domain" description="Zn(2)-C6 fungal-type" evidence="6">
    <location>
        <begin position="13"/>
        <end position="42"/>
    </location>
</feature>
<protein>
    <recommendedName>
        <fullName evidence="6">Zn(2)-C6 fungal-type domain-containing protein</fullName>
    </recommendedName>
</protein>
<evidence type="ECO:0000259" key="6">
    <source>
        <dbReference type="PROSITE" id="PS50048"/>
    </source>
</evidence>
<evidence type="ECO:0000256" key="2">
    <source>
        <dbReference type="ARBA" id="ARBA00023125"/>
    </source>
</evidence>
<dbReference type="PROSITE" id="PS00463">
    <property type="entry name" value="ZN2_CY6_FUNGAL_1"/>
    <property type="match status" value="1"/>
</dbReference>
<dbReference type="CDD" id="cd00067">
    <property type="entry name" value="GAL4"/>
    <property type="match status" value="1"/>
</dbReference>
<proteinExistence type="predicted"/>
<dbReference type="STRING" id="1441469.A0A225AAA4"/>
<dbReference type="InterPro" id="IPR021858">
    <property type="entry name" value="Fun_TF"/>
</dbReference>
<dbReference type="AlphaFoldDB" id="A0A225AAA4"/>
<dbReference type="Pfam" id="PF00172">
    <property type="entry name" value="Zn_clus"/>
    <property type="match status" value="1"/>
</dbReference>
<dbReference type="Pfam" id="PF11951">
    <property type="entry name" value="Fungal_trans_2"/>
    <property type="match status" value="1"/>
</dbReference>
<keyword evidence="4" id="KW-0539">Nucleus</keyword>
<evidence type="ECO:0000313" key="7">
    <source>
        <dbReference type="EMBL" id="OKL57772.1"/>
    </source>
</evidence>
<dbReference type="OrthoDB" id="5350673at2759"/>
<evidence type="ECO:0000313" key="8">
    <source>
        <dbReference type="Proteomes" id="UP000214365"/>
    </source>
</evidence>
<sequence length="349" mass="39787">MPPRRSHRKSRNGCMQCKQRRVKCDESRPCSNCTKRGIACIYDHGSKSPSVIDVPRNSQTRSSYHSEDPSSRHGTPAVNQIDWFSTLDEKIAGTASILREWSRQDPELMHHFTLYTSQTISERKEIQDVWQIEVPKMAYSYGFLMHGILSLSALHLSHLKPENYGDYMTSSRIHLTFGLRTFVRVLPSPTAENCSALFSFCSVIMIYTYGCPMESNETDTADLLNNLIEVFRVSRGTLIIMPYLKSMRHNGLEPLFRQEYNLPISSKRARKNNLFDGVDEQLDKLSQYIESEPLDPEDKVIGQQALAALSSSFEAFESADLPLECGMAFFWPLSVHEGKYFAFKTAVLD</sequence>